<comment type="similarity">
    <text evidence="2">Belongs to the type I cytokine receptor family. Type 2 subfamily.</text>
</comment>
<dbReference type="InterPro" id="IPR036116">
    <property type="entry name" value="FN3_sf"/>
</dbReference>
<evidence type="ECO:0000256" key="10">
    <source>
        <dbReference type="ARBA" id="ARBA00070665"/>
    </source>
</evidence>
<keyword evidence="6 13" id="KW-1133">Transmembrane helix</keyword>
<evidence type="ECO:0000256" key="4">
    <source>
        <dbReference type="ARBA" id="ARBA00022729"/>
    </source>
</evidence>
<evidence type="ECO:0000256" key="13">
    <source>
        <dbReference type="SAM" id="Phobius"/>
    </source>
</evidence>
<protein>
    <recommendedName>
        <fullName evidence="10">Interleukin-27 receptor subunit alpha</fullName>
    </recommendedName>
    <alternativeName>
        <fullName evidence="11">Type I T-cell cytokine receptor</fullName>
    </alternativeName>
</protein>
<dbReference type="FunCoup" id="G1T7K1">
    <property type="interactions" value="20"/>
</dbReference>
<dbReference type="HOGENOM" id="CLU_029896_0_0_1"/>
<reference evidence="15" key="3">
    <citation type="submission" date="2025-09" db="UniProtKB">
        <authorList>
            <consortium name="Ensembl"/>
        </authorList>
    </citation>
    <scope>IDENTIFICATION</scope>
    <source>
        <strain evidence="15">Thorbecke</strain>
    </source>
</reference>
<dbReference type="PaxDb" id="9986-ENSOCUP00000012481"/>
<dbReference type="GO" id="GO:0043524">
    <property type="term" value="P:negative regulation of neuron apoptotic process"/>
    <property type="evidence" value="ECO:0007669"/>
    <property type="project" value="Ensembl"/>
</dbReference>
<keyword evidence="7 13" id="KW-0472">Membrane</keyword>
<dbReference type="SUPFAM" id="SSF49265">
    <property type="entry name" value="Fibronectin type III"/>
    <property type="match status" value="2"/>
</dbReference>
<dbReference type="GO" id="GO:0005886">
    <property type="term" value="C:plasma membrane"/>
    <property type="evidence" value="ECO:0007669"/>
    <property type="project" value="UniProtKB-ARBA"/>
</dbReference>
<dbReference type="GeneTree" id="ENSGT00700000104610"/>
<evidence type="ECO:0000256" key="12">
    <source>
        <dbReference type="SAM" id="MobiDB-lite"/>
    </source>
</evidence>
<dbReference type="eggNOG" id="ENOG502RF72">
    <property type="taxonomic scope" value="Eukaryota"/>
</dbReference>
<feature type="region of interest" description="Disordered" evidence="12">
    <location>
        <begin position="1"/>
        <end position="70"/>
    </location>
</feature>
<feature type="compositionally biased region" description="Gly residues" evidence="12">
    <location>
        <begin position="27"/>
        <end position="42"/>
    </location>
</feature>
<dbReference type="PANTHER" id="PTHR48423:SF1">
    <property type="entry name" value="INTERLEUKIN-27 RECEPTOR SUBUNIT ALPHA"/>
    <property type="match status" value="1"/>
</dbReference>
<evidence type="ECO:0000256" key="11">
    <source>
        <dbReference type="ARBA" id="ARBA00078561"/>
    </source>
</evidence>
<name>G1T7K1_RABIT</name>
<dbReference type="AlphaFoldDB" id="G1T7K1"/>
<dbReference type="Gene3D" id="2.60.40.10">
    <property type="entry name" value="Immunoglobulins"/>
    <property type="match status" value="3"/>
</dbReference>
<gene>
    <name evidence="15" type="primary">IL27RA</name>
</gene>
<feature type="region of interest" description="Disordered" evidence="12">
    <location>
        <begin position="553"/>
        <end position="575"/>
    </location>
</feature>
<dbReference type="STRING" id="9986.ENSOCUP00000012481"/>
<feature type="domain" description="Fibronectin type-III" evidence="14">
    <location>
        <begin position="123"/>
        <end position="227"/>
    </location>
</feature>
<dbReference type="FunFam" id="2.60.40.10:FF:001521">
    <property type="entry name" value="Interleukin 27 receptor subunit alpha"/>
    <property type="match status" value="1"/>
</dbReference>
<evidence type="ECO:0000256" key="7">
    <source>
        <dbReference type="ARBA" id="ARBA00023136"/>
    </source>
</evidence>
<evidence type="ECO:0000256" key="1">
    <source>
        <dbReference type="ARBA" id="ARBA00004479"/>
    </source>
</evidence>
<evidence type="ECO:0000313" key="16">
    <source>
        <dbReference type="Proteomes" id="UP000001811"/>
    </source>
</evidence>
<evidence type="ECO:0000256" key="8">
    <source>
        <dbReference type="ARBA" id="ARBA00023170"/>
    </source>
</evidence>
<sequence>RLPSGRGGNKAQSRQGARPRSHSSGIGTPGRCGAGGRVGGSGRSADPRGCQPGALAGRPSPPPPRLLHSHPSRTYTVAVAAGQHWVTVPREELTASDKLRVWGSGAGRPLGPPISVNLDTRVKPNVPQLWPDVDFSEGEPLDATVHWAAPTWPSHKVLICQFRYQKCLEQDWVLLEPELETIPLSPLEIQDLELATSYRVSGRCRTQDEEDLWGEWSPSLSFQTLPSAPKDVWVSGNLCGTPGAQDPLLLWTPPGSCLPVSYRVWFPEQEPPGEGVACCSVRIPAGAQWAAVSAVNATSWKPLTNLSLACLDSAPRGVVVSSAGSGELRVSWRPPGSGEPQEYVVDWARDGEPLEKLTWARLPPRRLSALLAGNFTEGVPYRITVTAVSPGGVAPAPPVWGFTQELAPVIGPALWRLRDDPPGTPAVAWAVVPRHQLRGHLTHYTVCARSGGRPLVCVNVNGSIWNITLPDLPRGPCELWVTASTTAGQGPPGPSLWLHLPDNSLGWKVLPGVLSLWGLFFVGCGLALTLSGRCLHLRYKVLPRWLWEKVPDPANSQSGQPPTEEVPPVQPPGDLAILEVEEMQPPPAPEPPQAAAAPLDCGYERHFLPTPEELGLLSVPHPGALDAPGCRDLQ</sequence>
<dbReference type="FunFam" id="2.60.40.10:FF:001712">
    <property type="entry name" value="Interleukin-27 receptor subunit alpha"/>
    <property type="match status" value="1"/>
</dbReference>
<evidence type="ECO:0000256" key="5">
    <source>
        <dbReference type="ARBA" id="ARBA00022737"/>
    </source>
</evidence>
<evidence type="ECO:0000259" key="14">
    <source>
        <dbReference type="PROSITE" id="PS50853"/>
    </source>
</evidence>
<dbReference type="InParanoid" id="G1T7K1"/>
<dbReference type="InterPro" id="IPR052672">
    <property type="entry name" value="Type1_Cytokine_Rcpt_Type2"/>
</dbReference>
<comment type="subcellular location">
    <subcellularLocation>
        <location evidence="1">Membrane</location>
        <topology evidence="1">Single-pass type I membrane protein</topology>
    </subcellularLocation>
</comment>
<dbReference type="PROSITE" id="PS50853">
    <property type="entry name" value="FN3"/>
    <property type="match status" value="3"/>
</dbReference>
<dbReference type="Ensembl" id="ENSOCUT00000014514.4">
    <property type="protein sequence ID" value="ENSOCUP00000012481.4"/>
    <property type="gene ID" value="ENSOCUG00000014513.4"/>
</dbReference>
<keyword evidence="9" id="KW-0325">Glycoprotein</keyword>
<dbReference type="Proteomes" id="UP000001811">
    <property type="component" value="Unplaced"/>
</dbReference>
<evidence type="ECO:0000256" key="3">
    <source>
        <dbReference type="ARBA" id="ARBA00022692"/>
    </source>
</evidence>
<organism evidence="15 16">
    <name type="scientific">Oryctolagus cuniculus</name>
    <name type="common">Rabbit</name>
    <dbReference type="NCBI Taxonomy" id="9986"/>
    <lineage>
        <taxon>Eukaryota</taxon>
        <taxon>Metazoa</taxon>
        <taxon>Chordata</taxon>
        <taxon>Craniata</taxon>
        <taxon>Vertebrata</taxon>
        <taxon>Euteleostomi</taxon>
        <taxon>Mammalia</taxon>
        <taxon>Eutheria</taxon>
        <taxon>Euarchontoglires</taxon>
        <taxon>Glires</taxon>
        <taxon>Lagomorpha</taxon>
        <taxon>Leporidae</taxon>
        <taxon>Oryctolagus</taxon>
    </lineage>
</organism>
<reference evidence="15 16" key="1">
    <citation type="journal article" date="2011" name="Nature">
        <title>A high-resolution map of human evolutionary constraint using 29 mammals.</title>
        <authorList>
            <person name="Lindblad-Toh K."/>
            <person name="Garber M."/>
            <person name="Zuk O."/>
            <person name="Lin M.F."/>
            <person name="Parker B.J."/>
            <person name="Washietl S."/>
            <person name="Kheradpour P."/>
            <person name="Ernst J."/>
            <person name="Jordan G."/>
            <person name="Mauceli E."/>
            <person name="Ward L.D."/>
            <person name="Lowe C.B."/>
            <person name="Holloway A.K."/>
            <person name="Clamp M."/>
            <person name="Gnerre S."/>
            <person name="Alfoldi J."/>
            <person name="Beal K."/>
            <person name="Chang J."/>
            <person name="Clawson H."/>
            <person name="Cuff J."/>
            <person name="Di Palma F."/>
            <person name="Fitzgerald S."/>
            <person name="Flicek P."/>
            <person name="Guttman M."/>
            <person name="Hubisz M.J."/>
            <person name="Jaffe D.B."/>
            <person name="Jungreis I."/>
            <person name="Kent W.J."/>
            <person name="Kostka D."/>
            <person name="Lara M."/>
            <person name="Martins A.L."/>
            <person name="Massingham T."/>
            <person name="Moltke I."/>
            <person name="Raney B.J."/>
            <person name="Rasmussen M.D."/>
            <person name="Robinson J."/>
            <person name="Stark A."/>
            <person name="Vilella A.J."/>
            <person name="Wen J."/>
            <person name="Xie X."/>
            <person name="Zody M.C."/>
            <person name="Baldwin J."/>
            <person name="Bloom T."/>
            <person name="Chin C.W."/>
            <person name="Heiman D."/>
            <person name="Nicol R."/>
            <person name="Nusbaum C."/>
            <person name="Young S."/>
            <person name="Wilkinson J."/>
            <person name="Worley K.C."/>
            <person name="Kovar C.L."/>
            <person name="Muzny D.M."/>
            <person name="Gibbs R.A."/>
            <person name="Cree A."/>
            <person name="Dihn H.H."/>
            <person name="Fowler G."/>
            <person name="Jhangiani S."/>
            <person name="Joshi V."/>
            <person name="Lee S."/>
            <person name="Lewis L.R."/>
            <person name="Nazareth L.V."/>
            <person name="Okwuonu G."/>
            <person name="Santibanez J."/>
            <person name="Warren W.C."/>
            <person name="Mardis E.R."/>
            <person name="Weinstock G.M."/>
            <person name="Wilson R.K."/>
            <person name="Delehaunty K."/>
            <person name="Dooling D."/>
            <person name="Fronik C."/>
            <person name="Fulton L."/>
            <person name="Fulton B."/>
            <person name="Graves T."/>
            <person name="Minx P."/>
            <person name="Sodergren E."/>
            <person name="Birney E."/>
            <person name="Margulies E.H."/>
            <person name="Herrero J."/>
            <person name="Green E.D."/>
            <person name="Haussler D."/>
            <person name="Siepel A."/>
            <person name="Goldman N."/>
            <person name="Pollard K.S."/>
            <person name="Pedersen J.S."/>
            <person name="Lander E.S."/>
            <person name="Kellis M."/>
        </authorList>
    </citation>
    <scope>NUCLEOTIDE SEQUENCE [LARGE SCALE GENOMIC DNA]</scope>
    <source>
        <strain evidence="16">Thorbecke</strain>
    </source>
</reference>
<feature type="domain" description="Fibronectin type-III" evidence="14">
    <location>
        <begin position="314"/>
        <end position="406"/>
    </location>
</feature>
<keyword evidence="8" id="KW-0675">Receptor</keyword>
<keyword evidence="3 13" id="KW-0812">Transmembrane</keyword>
<dbReference type="GO" id="GO:0045509">
    <property type="term" value="F:interleukin-27 receptor activity"/>
    <property type="evidence" value="ECO:0007669"/>
    <property type="project" value="TreeGrafter"/>
</dbReference>
<evidence type="ECO:0000256" key="9">
    <source>
        <dbReference type="ARBA" id="ARBA00023180"/>
    </source>
</evidence>
<reference evidence="15" key="2">
    <citation type="submission" date="2025-08" db="UniProtKB">
        <authorList>
            <consortium name="Ensembl"/>
        </authorList>
    </citation>
    <scope>IDENTIFICATION</scope>
    <source>
        <strain evidence="15">Thorbecke</strain>
    </source>
</reference>
<dbReference type="InterPro" id="IPR013783">
    <property type="entry name" value="Ig-like_fold"/>
</dbReference>
<dbReference type="FunFam" id="2.60.40.10:FF:001691">
    <property type="entry name" value="interleukin-27 receptor subunit alpha"/>
    <property type="match status" value="1"/>
</dbReference>
<dbReference type="SMART" id="SM00060">
    <property type="entry name" value="FN3"/>
    <property type="match status" value="3"/>
</dbReference>
<dbReference type="Bgee" id="ENSOCUG00000014513">
    <property type="expression patterns" value="Expressed in blood and 15 other cell types or tissues"/>
</dbReference>
<dbReference type="Pfam" id="PF00041">
    <property type="entry name" value="fn3"/>
    <property type="match status" value="1"/>
</dbReference>
<feature type="transmembrane region" description="Helical" evidence="13">
    <location>
        <begin position="509"/>
        <end position="530"/>
    </location>
</feature>
<feature type="domain" description="Fibronectin type-III" evidence="14">
    <location>
        <begin position="411"/>
        <end position="503"/>
    </location>
</feature>
<evidence type="ECO:0000313" key="15">
    <source>
        <dbReference type="Ensembl" id="ENSOCUP00000012481.4"/>
    </source>
</evidence>
<keyword evidence="4" id="KW-0732">Signal</keyword>
<feature type="region of interest" description="Disordered" evidence="12">
    <location>
        <begin position="614"/>
        <end position="634"/>
    </location>
</feature>
<dbReference type="InterPro" id="IPR003961">
    <property type="entry name" value="FN3_dom"/>
</dbReference>
<evidence type="ECO:0000256" key="2">
    <source>
        <dbReference type="ARBA" id="ARBA00008921"/>
    </source>
</evidence>
<evidence type="ECO:0000256" key="6">
    <source>
        <dbReference type="ARBA" id="ARBA00022989"/>
    </source>
</evidence>
<dbReference type="CDD" id="cd00063">
    <property type="entry name" value="FN3"/>
    <property type="match status" value="2"/>
</dbReference>
<accession>G1T7K1</accession>
<proteinExistence type="inferred from homology"/>
<keyword evidence="16" id="KW-1185">Reference proteome</keyword>
<keyword evidence="5" id="KW-0677">Repeat</keyword>
<dbReference type="PANTHER" id="PTHR48423">
    <property type="entry name" value="INTERLEUKIN-27 RECEPTOR SUBUNIT ALPHA"/>
    <property type="match status" value="1"/>
</dbReference>